<keyword evidence="1" id="KW-0547">Nucleotide-binding</keyword>
<evidence type="ECO:0000313" key="5">
    <source>
        <dbReference type="Proteomes" id="UP001152872"/>
    </source>
</evidence>
<comment type="caution">
    <text evidence="4">The sequence shown here is derived from an EMBL/GenBank/DDBJ whole genome shotgun (WGS) entry which is preliminary data.</text>
</comment>
<evidence type="ECO:0000313" key="4">
    <source>
        <dbReference type="EMBL" id="MDG3495091.1"/>
    </source>
</evidence>
<keyword evidence="5" id="KW-1185">Reference proteome</keyword>
<name>A0A9X4RI18_9CYAN</name>
<protein>
    <submittedName>
        <fullName evidence="4">Type III-B CRISPR-associated protein Cas10/Cmr2</fullName>
    </submittedName>
</protein>
<organism evidence="4 5">
    <name type="scientific">Pseudanabaena catenata USMAC16</name>
    <dbReference type="NCBI Taxonomy" id="1855837"/>
    <lineage>
        <taxon>Bacteria</taxon>
        <taxon>Bacillati</taxon>
        <taxon>Cyanobacteriota</taxon>
        <taxon>Cyanophyceae</taxon>
        <taxon>Pseudanabaenales</taxon>
        <taxon>Pseudanabaenaceae</taxon>
        <taxon>Pseudanabaena</taxon>
    </lineage>
</organism>
<dbReference type="Pfam" id="PF12469">
    <property type="entry name" value="Cmr2_N"/>
    <property type="match status" value="1"/>
</dbReference>
<dbReference type="Proteomes" id="UP001152872">
    <property type="component" value="Unassembled WGS sequence"/>
</dbReference>
<keyword evidence="2" id="KW-0051">Antiviral defense</keyword>
<dbReference type="PROSITE" id="PS50887">
    <property type="entry name" value="GGDEF"/>
    <property type="match status" value="1"/>
</dbReference>
<dbReference type="InterPro" id="IPR038242">
    <property type="entry name" value="Cmr2_N"/>
</dbReference>
<dbReference type="InterPro" id="IPR043128">
    <property type="entry name" value="Rev_trsase/Diguanyl_cyclase"/>
</dbReference>
<dbReference type="Gene3D" id="3.30.70.2220">
    <property type="entry name" value="CRISPR-Cas system, Cmr2 subunit, D1 domain, cysteine cluster"/>
    <property type="match status" value="1"/>
</dbReference>
<dbReference type="InterPro" id="IPR024615">
    <property type="entry name" value="CRISPR-assoc_Cmr2_N"/>
</dbReference>
<evidence type="ECO:0000256" key="2">
    <source>
        <dbReference type="ARBA" id="ARBA00023118"/>
    </source>
</evidence>
<dbReference type="InterPro" id="IPR054767">
    <property type="entry name" value="Cas10-Cmr2_palm2"/>
</dbReference>
<dbReference type="GO" id="GO:0051607">
    <property type="term" value="P:defense response to virus"/>
    <property type="evidence" value="ECO:0007669"/>
    <property type="project" value="UniProtKB-KW"/>
</dbReference>
<feature type="domain" description="GGDEF" evidence="3">
    <location>
        <begin position="276"/>
        <end position="411"/>
    </location>
</feature>
<dbReference type="Gene3D" id="3.30.70.270">
    <property type="match status" value="1"/>
</dbReference>
<dbReference type="GO" id="GO:0000166">
    <property type="term" value="F:nucleotide binding"/>
    <property type="evidence" value="ECO:0007669"/>
    <property type="project" value="UniProtKB-KW"/>
</dbReference>
<evidence type="ECO:0000259" key="3">
    <source>
        <dbReference type="PROSITE" id="PS50887"/>
    </source>
</evidence>
<dbReference type="AlphaFoldDB" id="A0A9X4RI18"/>
<reference evidence="4" key="1">
    <citation type="submission" date="2019-05" db="EMBL/GenBank/DDBJ databases">
        <title>Whole genome sequencing of Pseudanabaena catenata USMAC16.</title>
        <authorList>
            <person name="Khan Z."/>
            <person name="Omar W.M."/>
            <person name="Convey P."/>
            <person name="Merican F."/>
            <person name="Najimudin N."/>
        </authorList>
    </citation>
    <scope>NUCLEOTIDE SEQUENCE</scope>
    <source>
        <strain evidence="4">USMAC16</strain>
    </source>
</reference>
<dbReference type="SUPFAM" id="SSF55073">
    <property type="entry name" value="Nucleotide cyclase"/>
    <property type="match status" value="1"/>
</dbReference>
<dbReference type="Pfam" id="PF22335">
    <property type="entry name" value="Cas10-Cmr2_palm2"/>
    <property type="match status" value="1"/>
</dbReference>
<dbReference type="EMBL" id="VBTY01000081">
    <property type="protein sequence ID" value="MDG3495091.1"/>
    <property type="molecule type" value="Genomic_DNA"/>
</dbReference>
<evidence type="ECO:0000256" key="1">
    <source>
        <dbReference type="ARBA" id="ARBA00022741"/>
    </source>
</evidence>
<sequence>MTTLLQAEEDSQTQETKIAKYTVITFAPVQGFIEKSRKLRDLYGASQILSYLSWKIVGAANIKNCEVISPAIEIDDVPEMANADIVQGMPNRILILGDFSLNDAHQALTEGWKEIVTACRGWLRDNLQIDDEGWFNSWTRWQIHAWEVFWGSGLSIESAMRDLETRKLRRAWTVPNWNGESSSLSGHDAIAHPNMDSLGTNEAEIKSFYKRIAEVLDPSGKENDRAYINENERLSIPELIKRLVTYGAIARNIHRDLYAPTFREVLRKDDNSGVTHWTGWFMGDGDKVGDHLKRLTDNASVTQFSQSLRAWGKKFQTDFDKKGRVVYAGGDDFLGVMYGDKQTPKLDSREVIAWLLDLRDSWEQGNLGITLSVGFVWAGHSVPQRDVLQHCREAEKLAKSLGRDRVTIRVLFNNGQFVQWTTPWKYLSWLKDYRDRNDNNGKDANWSHVYTDLAQLKSRHAIPPATAETVDEFVALEFFKLYFGKDKGDILNQQRKYITGAEDSKSAKPLIEWIDGMIKVGWQLCSNS</sequence>
<dbReference type="InterPro" id="IPR029787">
    <property type="entry name" value="Nucleotide_cyclase"/>
</dbReference>
<dbReference type="InterPro" id="IPR000160">
    <property type="entry name" value="GGDEF_dom"/>
</dbReference>
<dbReference type="RefSeq" id="WP_009627201.1">
    <property type="nucleotide sequence ID" value="NZ_VBTY01000081.1"/>
</dbReference>
<gene>
    <name evidence="4" type="ORF">FEV09_11030</name>
</gene>
<accession>A0A9X4RI18</accession>
<proteinExistence type="predicted"/>